<evidence type="ECO:0000313" key="2">
    <source>
        <dbReference type="EMBL" id="JAR91174.1"/>
    </source>
</evidence>
<reference evidence="2" key="1">
    <citation type="journal article" date="2018" name="PLoS Negl. Trop. Dis.">
        <title>Sialome diversity of ticks revealed by RNAseq of single tick salivary glands.</title>
        <authorList>
            <person name="Perner J."/>
            <person name="Kropackova S."/>
            <person name="Kopacek P."/>
            <person name="Ribeiro J.M."/>
        </authorList>
    </citation>
    <scope>NUCLEOTIDE SEQUENCE</scope>
    <source>
        <strain evidence="2">Siblings of single egg batch collected in Ceske Budejovice</strain>
        <tissue evidence="2">Salivary glands</tissue>
    </source>
</reference>
<dbReference type="EMBL" id="GEGO01004230">
    <property type="protein sequence ID" value="JAR91174.1"/>
    <property type="molecule type" value="Transcribed_RNA"/>
</dbReference>
<sequence>MSSSTLACSLFMVVMSRKTPTWCPPTITSHRRCHASTALLPLEIRSERQFNLLILVPLQNELNRLVSVESDLAEKEQVVVTKRVISFSHGFQRYVFSAC</sequence>
<keyword evidence="1" id="KW-0732">Signal</keyword>
<accession>A0A147BKB9</accession>
<organism evidence="2">
    <name type="scientific">Ixodes ricinus</name>
    <name type="common">Common tick</name>
    <name type="synonym">Acarus ricinus</name>
    <dbReference type="NCBI Taxonomy" id="34613"/>
    <lineage>
        <taxon>Eukaryota</taxon>
        <taxon>Metazoa</taxon>
        <taxon>Ecdysozoa</taxon>
        <taxon>Arthropoda</taxon>
        <taxon>Chelicerata</taxon>
        <taxon>Arachnida</taxon>
        <taxon>Acari</taxon>
        <taxon>Parasitiformes</taxon>
        <taxon>Ixodida</taxon>
        <taxon>Ixodoidea</taxon>
        <taxon>Ixodidae</taxon>
        <taxon>Ixodinae</taxon>
        <taxon>Ixodes</taxon>
    </lineage>
</organism>
<proteinExistence type="predicted"/>
<feature type="chain" id="PRO_5007542539" evidence="1">
    <location>
        <begin position="17"/>
        <end position="99"/>
    </location>
</feature>
<name>A0A147BKB9_IXORI</name>
<protein>
    <submittedName>
        <fullName evidence="2">Putative secreted protein</fullName>
    </submittedName>
</protein>
<evidence type="ECO:0000256" key="1">
    <source>
        <dbReference type="SAM" id="SignalP"/>
    </source>
</evidence>
<dbReference type="AlphaFoldDB" id="A0A147BKB9"/>
<feature type="signal peptide" evidence="1">
    <location>
        <begin position="1"/>
        <end position="16"/>
    </location>
</feature>